<accession>A0A831RST9</accession>
<feature type="coiled-coil region" evidence="1">
    <location>
        <begin position="50"/>
        <end position="98"/>
    </location>
</feature>
<dbReference type="PANTHER" id="PTHR36508:SF1">
    <property type="entry name" value="PROTEIN SLYX"/>
    <property type="match status" value="1"/>
</dbReference>
<dbReference type="AlphaFoldDB" id="A0A831RST9"/>
<evidence type="ECO:0000256" key="1">
    <source>
        <dbReference type="SAM" id="Coils"/>
    </source>
</evidence>
<proteinExistence type="predicted"/>
<protein>
    <submittedName>
        <fullName evidence="2">SlyX family protein</fullName>
    </submittedName>
</protein>
<dbReference type="PANTHER" id="PTHR36508">
    <property type="entry name" value="PROTEIN SLYX"/>
    <property type="match status" value="1"/>
</dbReference>
<dbReference type="Pfam" id="PF04102">
    <property type="entry name" value="SlyX"/>
    <property type="match status" value="1"/>
</dbReference>
<evidence type="ECO:0000313" key="2">
    <source>
        <dbReference type="EMBL" id="HEC06431.1"/>
    </source>
</evidence>
<dbReference type="Gene3D" id="1.20.5.300">
    <property type="match status" value="1"/>
</dbReference>
<organism evidence="2">
    <name type="scientific">Thiolapillus brandeum</name>
    <dbReference type="NCBI Taxonomy" id="1076588"/>
    <lineage>
        <taxon>Bacteria</taxon>
        <taxon>Pseudomonadati</taxon>
        <taxon>Pseudomonadota</taxon>
        <taxon>Gammaproteobacteria</taxon>
        <taxon>Chromatiales</taxon>
        <taxon>Sedimenticolaceae</taxon>
        <taxon>Thiolapillus</taxon>
    </lineage>
</organism>
<name>A0A831RST9_9GAMM</name>
<sequence>MYLRKTACPKVTMYFASKCMATRTGTEKRSTCRYAEVASTRLRTGIMDSIEDLQVRISFQEDSLQELNITVARQQTELDILRKELLRLQERLLELESNQPGGAEGQATELPPHY</sequence>
<reference evidence="2" key="1">
    <citation type="journal article" date="2020" name="mSystems">
        <title>Genome- and Community-Level Interaction Insights into Carbon Utilization and Element Cycling Functions of Hydrothermarchaeota in Hydrothermal Sediment.</title>
        <authorList>
            <person name="Zhou Z."/>
            <person name="Liu Y."/>
            <person name="Xu W."/>
            <person name="Pan J."/>
            <person name="Luo Z.H."/>
            <person name="Li M."/>
        </authorList>
    </citation>
    <scope>NUCLEOTIDE SEQUENCE [LARGE SCALE GENOMIC DNA]</scope>
    <source>
        <strain evidence="2">HyVt-458</strain>
    </source>
</reference>
<dbReference type="InterPro" id="IPR007236">
    <property type="entry name" value="SlyX"/>
</dbReference>
<gene>
    <name evidence="2" type="ORF">ENJ12_06250</name>
</gene>
<dbReference type="Proteomes" id="UP000886339">
    <property type="component" value="Unassembled WGS sequence"/>
</dbReference>
<dbReference type="EMBL" id="DRLF01000221">
    <property type="protein sequence ID" value="HEC06431.1"/>
    <property type="molecule type" value="Genomic_DNA"/>
</dbReference>
<keyword evidence="1" id="KW-0175">Coiled coil</keyword>
<comment type="caution">
    <text evidence="2">The sequence shown here is derived from an EMBL/GenBank/DDBJ whole genome shotgun (WGS) entry which is preliminary data.</text>
</comment>